<feature type="region of interest" description="Disordered" evidence="1">
    <location>
        <begin position="1"/>
        <end position="27"/>
    </location>
</feature>
<accession>W9GT38</accession>
<evidence type="ECO:0000256" key="1">
    <source>
        <dbReference type="SAM" id="MobiDB-lite"/>
    </source>
</evidence>
<dbReference type="Proteomes" id="UP000019486">
    <property type="component" value="Unassembled WGS sequence"/>
</dbReference>
<proteinExistence type="predicted"/>
<keyword evidence="3" id="KW-1185">Reference proteome</keyword>
<dbReference type="STRING" id="1385369.N825_22775"/>
<organism evidence="2 3">
    <name type="scientific">Skermanella stibiiresistens SB22</name>
    <dbReference type="NCBI Taxonomy" id="1385369"/>
    <lineage>
        <taxon>Bacteria</taxon>
        <taxon>Pseudomonadati</taxon>
        <taxon>Pseudomonadota</taxon>
        <taxon>Alphaproteobacteria</taxon>
        <taxon>Rhodospirillales</taxon>
        <taxon>Azospirillaceae</taxon>
        <taxon>Skermanella</taxon>
    </lineage>
</organism>
<dbReference type="AlphaFoldDB" id="W9GT38"/>
<dbReference type="EMBL" id="AVFL01000033">
    <property type="protein sequence ID" value="EWY36939.1"/>
    <property type="molecule type" value="Genomic_DNA"/>
</dbReference>
<comment type="caution">
    <text evidence="2">The sequence shown here is derived from an EMBL/GenBank/DDBJ whole genome shotgun (WGS) entry which is preliminary data.</text>
</comment>
<protein>
    <submittedName>
        <fullName evidence="2">Uncharacterized protein</fullName>
    </submittedName>
</protein>
<evidence type="ECO:0000313" key="2">
    <source>
        <dbReference type="EMBL" id="EWY36939.1"/>
    </source>
</evidence>
<name>W9GT38_9PROT</name>
<reference evidence="2 3" key="1">
    <citation type="submission" date="2013-08" db="EMBL/GenBank/DDBJ databases">
        <title>The genome sequence of Skermanella stibiiresistens.</title>
        <authorList>
            <person name="Zhu W."/>
            <person name="Wang G."/>
        </authorList>
    </citation>
    <scope>NUCLEOTIDE SEQUENCE [LARGE SCALE GENOMIC DNA]</scope>
    <source>
        <strain evidence="2 3">SB22</strain>
    </source>
</reference>
<gene>
    <name evidence="2" type="ORF">N825_22775</name>
</gene>
<evidence type="ECO:0000313" key="3">
    <source>
        <dbReference type="Proteomes" id="UP000019486"/>
    </source>
</evidence>
<sequence>MPKAVNARTPAPPTPWIQRTPSSGSSSISRLIWCSRSSSSPSISATRAMVKTELTAVMSGGLCPERLGGGPVPRQEFVQAADQMVADAVEHRRQVGLGIETRELAVSMIVIASAITPPSASEPAKR</sequence>